<reference evidence="2 3" key="1">
    <citation type="submission" date="2018-05" db="EMBL/GenBank/DDBJ databases">
        <title>Genomic Encyclopedia of Type Strains, Phase IV (KMG-IV): sequencing the most valuable type-strain genomes for metagenomic binning, comparative biology and taxonomic classification.</title>
        <authorList>
            <person name="Goeker M."/>
        </authorList>
    </citation>
    <scope>NUCLEOTIDE SEQUENCE [LARGE SCALE GENOMIC DNA]</scope>
    <source>
        <strain evidence="2 3">DSM 44704</strain>
    </source>
</reference>
<sequence length="483" mass="54001">MEFIELADYPLPSGRVIEWLPTATAHWADWPRDTRAVSYNHEHHLRDAVEHSRIRDRRHYWLGHAFRIDGPLDPQAWRTAFDAWIDRHESLRSHVAIEGGRPARYTLPPGEIRVQPVDAGAPTSTMATYRLVQGLLDDGTSPLRWPSYVAVTIASRDSFTVVFAADHSIMDGYSTVSTGGELHALYNAVRAGQSAQLCDTGSYLDFCQAERARATAATADDPAVRTWETFFPENTENSLPCGTLSKVAAAPIEFTGPAQATPRRVPQRNLSVEVLDADAADAASVVAREQGQGLFAALLAAFAVTTTELGAGRDFRTVIPLHTRTDPQWADTLGWFVGLAPFQLDCGPARHLAELIRPAGEELRRTRGAATVPFGRVCELLDVRPRISFMVSYMDVRGAQSAPTWLDTNTRWLRSRNVSADEFFFWFVRTQHGVTLNMRYPGTTRATRDIHRHVLRMRDLLAEFTRYGDARIRPIEGAPLSWR</sequence>
<dbReference type="Proteomes" id="UP000247569">
    <property type="component" value="Unassembled WGS sequence"/>
</dbReference>
<dbReference type="Gene3D" id="3.30.559.30">
    <property type="entry name" value="Nonribosomal peptide synthetase, condensation domain"/>
    <property type="match status" value="1"/>
</dbReference>
<dbReference type="Gene3D" id="3.30.559.10">
    <property type="entry name" value="Chloramphenicol acetyltransferase-like domain"/>
    <property type="match status" value="1"/>
</dbReference>
<accession>A0A318JYV7</accession>
<dbReference type="InterPro" id="IPR023213">
    <property type="entry name" value="CAT-like_dom_sf"/>
</dbReference>
<dbReference type="InterPro" id="IPR001242">
    <property type="entry name" value="Condensation_dom"/>
</dbReference>
<evidence type="ECO:0000259" key="1">
    <source>
        <dbReference type="Pfam" id="PF00668"/>
    </source>
</evidence>
<dbReference type="OrthoDB" id="9789603at2"/>
<dbReference type="GO" id="GO:0008610">
    <property type="term" value="P:lipid biosynthetic process"/>
    <property type="evidence" value="ECO:0007669"/>
    <property type="project" value="UniProtKB-ARBA"/>
</dbReference>
<gene>
    <name evidence="2" type="ORF">DFR70_112195</name>
</gene>
<dbReference type="RefSeq" id="WP_051187544.1">
    <property type="nucleotide sequence ID" value="NZ_QJKF01000012.1"/>
</dbReference>
<evidence type="ECO:0000313" key="3">
    <source>
        <dbReference type="Proteomes" id="UP000247569"/>
    </source>
</evidence>
<protein>
    <submittedName>
        <fullName evidence="2">Condensation domain-containing protein</fullName>
    </submittedName>
</protein>
<dbReference type="SUPFAM" id="SSF52777">
    <property type="entry name" value="CoA-dependent acyltransferases"/>
    <property type="match status" value="2"/>
</dbReference>
<feature type="domain" description="Condensation" evidence="1">
    <location>
        <begin position="56"/>
        <end position="472"/>
    </location>
</feature>
<evidence type="ECO:0000313" key="2">
    <source>
        <dbReference type="EMBL" id="PXX59278.1"/>
    </source>
</evidence>
<dbReference type="EMBL" id="QJKF01000012">
    <property type="protein sequence ID" value="PXX59278.1"/>
    <property type="molecule type" value="Genomic_DNA"/>
</dbReference>
<name>A0A318JYV7_9NOCA</name>
<dbReference type="Pfam" id="PF00668">
    <property type="entry name" value="Condensation"/>
    <property type="match status" value="1"/>
</dbReference>
<organism evidence="2 3">
    <name type="scientific">Nocardia tenerifensis</name>
    <dbReference type="NCBI Taxonomy" id="228006"/>
    <lineage>
        <taxon>Bacteria</taxon>
        <taxon>Bacillati</taxon>
        <taxon>Actinomycetota</taxon>
        <taxon>Actinomycetes</taxon>
        <taxon>Mycobacteriales</taxon>
        <taxon>Nocardiaceae</taxon>
        <taxon>Nocardia</taxon>
    </lineage>
</organism>
<proteinExistence type="predicted"/>
<comment type="caution">
    <text evidence="2">The sequence shown here is derived from an EMBL/GenBank/DDBJ whole genome shotgun (WGS) entry which is preliminary data.</text>
</comment>
<dbReference type="AlphaFoldDB" id="A0A318JYV7"/>
<keyword evidence="3" id="KW-1185">Reference proteome</keyword>
<dbReference type="GO" id="GO:0003824">
    <property type="term" value="F:catalytic activity"/>
    <property type="evidence" value="ECO:0007669"/>
    <property type="project" value="InterPro"/>
</dbReference>